<evidence type="ECO:0000313" key="9">
    <source>
        <dbReference type="EMBL" id="MCY4726467.1"/>
    </source>
</evidence>
<dbReference type="EMBL" id="JAPPUX010000002">
    <property type="protein sequence ID" value="MCY4726467.1"/>
    <property type="molecule type" value="Genomic_DNA"/>
</dbReference>
<proteinExistence type="inferred from homology"/>
<evidence type="ECO:0000313" key="10">
    <source>
        <dbReference type="Proteomes" id="UP001074726"/>
    </source>
</evidence>
<dbReference type="InterPro" id="IPR051167">
    <property type="entry name" value="Prolyl_oligopep/macrocyclase"/>
</dbReference>
<dbReference type="InterPro" id="IPR002470">
    <property type="entry name" value="Peptidase_S9A"/>
</dbReference>
<dbReference type="Pfam" id="PF02897">
    <property type="entry name" value="Peptidase_S9_N"/>
    <property type="match status" value="1"/>
</dbReference>
<gene>
    <name evidence="9" type="ORF">NYO98_09265</name>
</gene>
<accession>A0ABT4CBX1</accession>
<dbReference type="InterPro" id="IPR029058">
    <property type="entry name" value="AB_hydrolase_fold"/>
</dbReference>
<evidence type="ECO:0000259" key="7">
    <source>
        <dbReference type="Pfam" id="PF00326"/>
    </source>
</evidence>
<evidence type="ECO:0000256" key="5">
    <source>
        <dbReference type="ARBA" id="ARBA00022801"/>
    </source>
</evidence>
<evidence type="ECO:0000256" key="1">
    <source>
        <dbReference type="ARBA" id="ARBA00001070"/>
    </source>
</evidence>
<sequence>MRADPDSGFWFHGEWVPDPYEWLERFDDPEVMGWIAEQEAATHALLDAVPTRDRFRAAVTRASRYERLSRPIRAGGREFVWQAAPEDEKLALRMRREPDGPLETVLDPNTWPSADALVYAVPSPDGRLVAFGKATGSTHDARIHILQIDTGTVLADEPSGTSHYRPAWRPDSASFFYPAVADGKEVILEHRIGTAQERRVFGGHADYWCWVDVTECGRYAVLYQWDFVHANTVSLLRLADDELLPVATTMRAVNQVQVVDDDLLIVTDLEAPRGRLCRASLMSPTVWHTVIAESAHTLQTVSGIGGHLYAVYSHAASHRISVHAADGAKIRDVALPGLGSVNGNEGGGVVSGVVGSWNGDEVWVEFQSFVQPLSIYRYDFHDDKLTGYHVPDPVIDAVTEQVWYESVDGTRVSMFIVRPRRTDGPLPTRLSGYGGFNIDISPWYSPVHTAWLESGGALAFPNIRGGGEYGREWHEAAVGTNRQNAFDDYISAARWLVDNGHTTTDQLVSRGNSNGGILVAVTALQAPDAFRAVFCRAPLLDMIRFTRFDNGRSATVEFGSPEDPVEGAYLAGYSPYHNVRPGVRYPVIAFVTAMNDKLAPPYDPVKMVARMQADATDGGPYLLLPLRDSGHGGATTQAALIEQDVDELCFYAWALAM</sequence>
<evidence type="ECO:0000256" key="2">
    <source>
        <dbReference type="ARBA" id="ARBA00005228"/>
    </source>
</evidence>
<dbReference type="Gene3D" id="3.40.50.1820">
    <property type="entry name" value="alpha/beta hydrolase"/>
    <property type="match status" value="1"/>
</dbReference>
<dbReference type="RefSeq" id="WP_268111336.1">
    <property type="nucleotide sequence ID" value="NZ_JAPPUX010000002.1"/>
</dbReference>
<dbReference type="PANTHER" id="PTHR42881:SF2">
    <property type="entry name" value="PROLYL ENDOPEPTIDASE"/>
    <property type="match status" value="1"/>
</dbReference>
<organism evidence="9 10">
    <name type="scientific">Nocardioides pini</name>
    <dbReference type="NCBI Taxonomy" id="2975053"/>
    <lineage>
        <taxon>Bacteria</taxon>
        <taxon>Bacillati</taxon>
        <taxon>Actinomycetota</taxon>
        <taxon>Actinomycetes</taxon>
        <taxon>Propionibacteriales</taxon>
        <taxon>Nocardioidaceae</taxon>
        <taxon>Nocardioides</taxon>
    </lineage>
</organism>
<dbReference type="InterPro" id="IPR001375">
    <property type="entry name" value="Peptidase_S9_cat"/>
</dbReference>
<feature type="domain" description="Peptidase S9 prolyl oligopeptidase catalytic" evidence="7">
    <location>
        <begin position="447"/>
        <end position="655"/>
    </location>
</feature>
<evidence type="ECO:0000259" key="8">
    <source>
        <dbReference type="Pfam" id="PF02897"/>
    </source>
</evidence>
<evidence type="ECO:0000256" key="6">
    <source>
        <dbReference type="ARBA" id="ARBA00022825"/>
    </source>
</evidence>
<comment type="similarity">
    <text evidence="2">Belongs to the peptidase S9A family.</text>
</comment>
<keyword evidence="5" id="KW-0378">Hydrolase</keyword>
<dbReference type="SUPFAM" id="SSF53474">
    <property type="entry name" value="alpha/beta-Hydrolases"/>
    <property type="match status" value="1"/>
</dbReference>
<keyword evidence="6" id="KW-0720">Serine protease</keyword>
<comment type="caution">
    <text evidence="9">The sequence shown here is derived from an EMBL/GenBank/DDBJ whole genome shotgun (WGS) entry which is preliminary data.</text>
</comment>
<reference evidence="9" key="1">
    <citation type="submission" date="2022-08" db="EMBL/GenBank/DDBJ databases">
        <title>Genome sequencing of Nocardioides sp. STR2.</title>
        <authorList>
            <person name="So Y."/>
        </authorList>
    </citation>
    <scope>NUCLEOTIDE SEQUENCE</scope>
    <source>
        <strain evidence="9">STR2</strain>
    </source>
</reference>
<evidence type="ECO:0000256" key="3">
    <source>
        <dbReference type="ARBA" id="ARBA00011897"/>
    </source>
</evidence>
<dbReference type="Gene3D" id="2.130.10.120">
    <property type="entry name" value="Prolyl oligopeptidase, N-terminal domain"/>
    <property type="match status" value="1"/>
</dbReference>
<dbReference type="PANTHER" id="PTHR42881">
    <property type="entry name" value="PROLYL ENDOPEPTIDASE"/>
    <property type="match status" value="1"/>
</dbReference>
<protein>
    <recommendedName>
        <fullName evidence="3">prolyl oligopeptidase</fullName>
        <ecNumber evidence="3">3.4.21.26</ecNumber>
    </recommendedName>
</protein>
<dbReference type="EC" id="3.4.21.26" evidence="3"/>
<name>A0ABT4CBX1_9ACTN</name>
<comment type="catalytic activity">
    <reaction evidence="1">
        <text>Hydrolysis of Pro-|-Xaa &gt;&gt; Ala-|-Xaa in oligopeptides.</text>
        <dbReference type="EC" id="3.4.21.26"/>
    </reaction>
</comment>
<dbReference type="InterPro" id="IPR023302">
    <property type="entry name" value="Pept_S9A_N"/>
</dbReference>
<evidence type="ECO:0000256" key="4">
    <source>
        <dbReference type="ARBA" id="ARBA00022670"/>
    </source>
</evidence>
<feature type="domain" description="Peptidase S9A N-terminal" evidence="8">
    <location>
        <begin position="11"/>
        <end position="387"/>
    </location>
</feature>
<dbReference type="PROSITE" id="PS00708">
    <property type="entry name" value="PRO_ENDOPEP_SER"/>
    <property type="match status" value="1"/>
</dbReference>
<dbReference type="Pfam" id="PF00326">
    <property type="entry name" value="Peptidase_S9"/>
    <property type="match status" value="1"/>
</dbReference>
<keyword evidence="10" id="KW-1185">Reference proteome</keyword>
<dbReference type="PRINTS" id="PR00862">
    <property type="entry name" value="PROLIGOPTASE"/>
</dbReference>
<dbReference type="SUPFAM" id="SSF50993">
    <property type="entry name" value="Peptidase/esterase 'gauge' domain"/>
    <property type="match status" value="1"/>
</dbReference>
<keyword evidence="4" id="KW-0645">Protease</keyword>
<dbReference type="Proteomes" id="UP001074726">
    <property type="component" value="Unassembled WGS sequence"/>
</dbReference>
<dbReference type="InterPro" id="IPR002471">
    <property type="entry name" value="Pept_S9_AS"/>
</dbReference>